<protein>
    <recommendedName>
        <fullName evidence="6">Small ribosomal subunit protein uS17</fullName>
    </recommendedName>
</protein>
<dbReference type="PANTHER" id="PTHR10744">
    <property type="entry name" value="40S RIBOSOMAL PROTEIN S11 FAMILY MEMBER"/>
    <property type="match status" value="1"/>
</dbReference>
<dbReference type="AlphaFoldDB" id="A0A559KJP8"/>
<keyword evidence="4 6" id="KW-0689">Ribosomal protein</keyword>
<name>A0A559KJP8_9MOLU</name>
<keyword evidence="3 6" id="KW-0694">RNA-binding</keyword>
<evidence type="ECO:0000256" key="3">
    <source>
        <dbReference type="ARBA" id="ARBA00022884"/>
    </source>
</evidence>
<comment type="function">
    <text evidence="6">One of the primary rRNA binding proteins, it binds specifically to the 5'-end of 16S ribosomal RNA.</text>
</comment>
<dbReference type="Proteomes" id="UP000320078">
    <property type="component" value="Unassembled WGS sequence"/>
</dbReference>
<dbReference type="HAMAP" id="MF_01345_B">
    <property type="entry name" value="Ribosomal_uS17_B"/>
    <property type="match status" value="1"/>
</dbReference>
<comment type="subunit">
    <text evidence="6">Part of the 30S ribosomal subunit.</text>
</comment>
<evidence type="ECO:0000256" key="6">
    <source>
        <dbReference type="HAMAP-Rule" id="MF_01345"/>
    </source>
</evidence>
<evidence type="ECO:0000313" key="8">
    <source>
        <dbReference type="Proteomes" id="UP000320078"/>
    </source>
</evidence>
<dbReference type="CDD" id="cd00364">
    <property type="entry name" value="Ribosomal_uS17"/>
    <property type="match status" value="1"/>
</dbReference>
<dbReference type="OrthoDB" id="9811714at2"/>
<reference evidence="7 8" key="1">
    <citation type="submission" date="2019-06" db="EMBL/GenBank/DDBJ databases">
        <title>Draft Genome Sequence of Candidatus Phytoplasma pini-Related Strain MDPP: A Resource for Comparative Genomics of Gymnosperm-infecting Phytoplasmas.</title>
        <authorList>
            <person name="Cai W."/>
            <person name="Costanzo S."/>
            <person name="Shao J."/>
            <person name="Zhao Y."/>
            <person name="Davis R."/>
        </authorList>
    </citation>
    <scope>NUCLEOTIDE SEQUENCE [LARGE SCALE GENOMIC DNA]</scope>
    <source>
        <strain evidence="7 8">MDPP</strain>
    </source>
</reference>
<dbReference type="GO" id="GO:0019843">
    <property type="term" value="F:rRNA binding"/>
    <property type="evidence" value="ECO:0007669"/>
    <property type="project" value="UniProtKB-UniRule"/>
</dbReference>
<keyword evidence="8" id="KW-1185">Reference proteome</keyword>
<evidence type="ECO:0000256" key="5">
    <source>
        <dbReference type="ARBA" id="ARBA00023274"/>
    </source>
</evidence>
<dbReference type="GO" id="GO:0022627">
    <property type="term" value="C:cytosolic small ribosomal subunit"/>
    <property type="evidence" value="ECO:0007669"/>
    <property type="project" value="UniProtKB-UniRule"/>
</dbReference>
<proteinExistence type="inferred from homology"/>
<evidence type="ECO:0000313" key="7">
    <source>
        <dbReference type="EMBL" id="TVY12350.1"/>
    </source>
</evidence>
<keyword evidence="2 6" id="KW-0699">rRNA-binding</keyword>
<dbReference type="NCBIfam" id="NF004123">
    <property type="entry name" value="PRK05610.1"/>
    <property type="match status" value="1"/>
</dbReference>
<evidence type="ECO:0000256" key="4">
    <source>
        <dbReference type="ARBA" id="ARBA00022980"/>
    </source>
</evidence>
<evidence type="ECO:0000256" key="1">
    <source>
        <dbReference type="ARBA" id="ARBA00010254"/>
    </source>
</evidence>
<keyword evidence="5 6" id="KW-0687">Ribonucleoprotein</keyword>
<dbReference type="PRINTS" id="PR00973">
    <property type="entry name" value="RIBOSOMALS17"/>
</dbReference>
<comment type="caution">
    <text evidence="7">The sequence shown here is derived from an EMBL/GenBank/DDBJ whole genome shotgun (WGS) entry which is preliminary data.</text>
</comment>
<dbReference type="InterPro" id="IPR012340">
    <property type="entry name" value="NA-bd_OB-fold"/>
</dbReference>
<dbReference type="PANTHER" id="PTHR10744:SF1">
    <property type="entry name" value="SMALL RIBOSOMAL SUBUNIT PROTEIN US17M"/>
    <property type="match status" value="1"/>
</dbReference>
<comment type="similarity">
    <text evidence="1 6">Belongs to the universal ribosomal protein uS17 family.</text>
</comment>
<dbReference type="EMBL" id="VIAE01000002">
    <property type="protein sequence ID" value="TVY12350.1"/>
    <property type="molecule type" value="Genomic_DNA"/>
</dbReference>
<gene>
    <name evidence="6 7" type="primary">rpsQ</name>
    <name evidence="7" type="ORF">MDPP_00123</name>
</gene>
<dbReference type="GO" id="GO:0006412">
    <property type="term" value="P:translation"/>
    <property type="evidence" value="ECO:0007669"/>
    <property type="project" value="UniProtKB-UniRule"/>
</dbReference>
<dbReference type="NCBIfam" id="TIGR03635">
    <property type="entry name" value="uS17_bact"/>
    <property type="match status" value="1"/>
</dbReference>
<sequence>MRNSRKVLLGTVISNKMQKTITVVMRYYTKDVLYDKKIRKESKFHVHDEKEIAQIGDLVSFMSTRPLSKTKNFRLLKIISKKKVN</sequence>
<dbReference type="InterPro" id="IPR019984">
    <property type="entry name" value="Ribosomal_uS17_bact/chlr"/>
</dbReference>
<dbReference type="Pfam" id="PF00366">
    <property type="entry name" value="Ribosomal_S17"/>
    <property type="match status" value="1"/>
</dbReference>
<dbReference type="RefSeq" id="WP_144658274.1">
    <property type="nucleotide sequence ID" value="NZ_VIAE01000002.1"/>
</dbReference>
<dbReference type="InterPro" id="IPR000266">
    <property type="entry name" value="Ribosomal_uS17"/>
</dbReference>
<dbReference type="Gene3D" id="2.40.50.140">
    <property type="entry name" value="Nucleic acid-binding proteins"/>
    <property type="match status" value="1"/>
</dbReference>
<accession>A0A559KJP8</accession>
<dbReference type="SUPFAM" id="SSF50249">
    <property type="entry name" value="Nucleic acid-binding proteins"/>
    <property type="match status" value="1"/>
</dbReference>
<organism evidence="7 8">
    <name type="scientific">Candidatus Phytoplasma pini</name>
    <dbReference type="NCBI Taxonomy" id="267362"/>
    <lineage>
        <taxon>Bacteria</taxon>
        <taxon>Bacillati</taxon>
        <taxon>Mycoplasmatota</taxon>
        <taxon>Mollicutes</taxon>
        <taxon>Acholeplasmatales</taxon>
        <taxon>Acholeplasmataceae</taxon>
        <taxon>Candidatus Phytoplasma</taxon>
    </lineage>
</organism>
<evidence type="ECO:0000256" key="2">
    <source>
        <dbReference type="ARBA" id="ARBA00022730"/>
    </source>
</evidence>
<dbReference type="GO" id="GO:0003735">
    <property type="term" value="F:structural constituent of ribosome"/>
    <property type="evidence" value="ECO:0007669"/>
    <property type="project" value="UniProtKB-UniRule"/>
</dbReference>